<accession>A0A384ZSE1</accession>
<keyword evidence="2" id="KW-1185">Reference proteome</keyword>
<dbReference type="RefSeq" id="YP_009838405.1">
    <property type="nucleotide sequence ID" value="NC_048709.1"/>
</dbReference>
<organism evidence="1 2">
    <name type="scientific">Vibrio phage YC</name>
    <dbReference type="NCBI Taxonomy" id="2267403"/>
    <lineage>
        <taxon>Viruses</taxon>
        <taxon>Duplodnaviria</taxon>
        <taxon>Heunggongvirae</taxon>
        <taxon>Uroviricota</taxon>
        <taxon>Caudoviricetes</taxon>
        <taxon>Pantevenvirales</taxon>
        <taxon>Ackermannviridae</taxon>
        <taxon>Campanilevirus</taxon>
        <taxon>Campanilevirus YC</taxon>
    </lineage>
</organism>
<proteinExistence type="predicted"/>
<sequence>MVEKVAGDGGAYLSKEAQTNRDTFRMYIEWVVLDVTPVTFDSDGNELTPEVETPAPLSFLAGKQYRSLSA</sequence>
<dbReference type="Proteomes" id="UP000260311">
    <property type="component" value="Segment"/>
</dbReference>
<evidence type="ECO:0000313" key="1">
    <source>
        <dbReference type="EMBL" id="AXC34559.1"/>
    </source>
</evidence>
<dbReference type="EMBL" id="MH375644">
    <property type="protein sequence ID" value="AXC34559.1"/>
    <property type="molecule type" value="Genomic_DNA"/>
</dbReference>
<name>A0A384ZSE1_9CAUD</name>
<protein>
    <submittedName>
        <fullName evidence="1">Uncharacterized protein</fullName>
    </submittedName>
</protein>
<evidence type="ECO:0000313" key="2">
    <source>
        <dbReference type="Proteomes" id="UP000260311"/>
    </source>
</evidence>
<dbReference type="KEGG" id="vg:55608637"/>
<reference evidence="1 2" key="1">
    <citation type="submission" date="2018-05" db="EMBL/GenBank/DDBJ databases">
        <title>The genome of Vibrio coralliilyticus phage YC.</title>
        <authorList>
            <person name="Benler S."/>
        </authorList>
    </citation>
    <scope>NUCLEOTIDE SEQUENCE [LARGE SCALE GENOMIC DNA]</scope>
</reference>
<dbReference type="GeneID" id="55608637"/>